<organism evidence="2 3">
    <name type="scientific">Xylaria arbuscula</name>
    <dbReference type="NCBI Taxonomy" id="114810"/>
    <lineage>
        <taxon>Eukaryota</taxon>
        <taxon>Fungi</taxon>
        <taxon>Dikarya</taxon>
        <taxon>Ascomycota</taxon>
        <taxon>Pezizomycotina</taxon>
        <taxon>Sordariomycetes</taxon>
        <taxon>Xylariomycetidae</taxon>
        <taxon>Xylariales</taxon>
        <taxon>Xylariaceae</taxon>
        <taxon>Xylaria</taxon>
    </lineage>
</organism>
<feature type="region of interest" description="Disordered" evidence="1">
    <location>
        <begin position="40"/>
        <end position="62"/>
    </location>
</feature>
<sequence>MLRVGVTKGCEVIADRSATDDASLVIPGRAYLSVGIGADGGGRASGRSASGRRSMKVGPRVGARDAGGVAQRLNVGYSLTF</sequence>
<dbReference type="EMBL" id="JANPWZ010003182">
    <property type="protein sequence ID" value="KAJ3553898.1"/>
    <property type="molecule type" value="Genomic_DNA"/>
</dbReference>
<name>A0A9W8N453_9PEZI</name>
<dbReference type="AlphaFoldDB" id="A0A9W8N453"/>
<reference evidence="2" key="1">
    <citation type="submission" date="2022-07" db="EMBL/GenBank/DDBJ databases">
        <title>Genome Sequence of Xylaria arbuscula.</title>
        <authorList>
            <person name="Buettner E."/>
        </authorList>
    </citation>
    <scope>NUCLEOTIDE SEQUENCE</scope>
    <source>
        <strain evidence="2">VT107</strain>
    </source>
</reference>
<accession>A0A9W8N453</accession>
<evidence type="ECO:0000313" key="3">
    <source>
        <dbReference type="Proteomes" id="UP001148614"/>
    </source>
</evidence>
<proteinExistence type="predicted"/>
<evidence type="ECO:0000313" key="2">
    <source>
        <dbReference type="EMBL" id="KAJ3553898.1"/>
    </source>
</evidence>
<gene>
    <name evidence="2" type="ORF">NPX13_g10766</name>
</gene>
<dbReference type="Proteomes" id="UP001148614">
    <property type="component" value="Unassembled WGS sequence"/>
</dbReference>
<keyword evidence="3" id="KW-1185">Reference proteome</keyword>
<evidence type="ECO:0000256" key="1">
    <source>
        <dbReference type="SAM" id="MobiDB-lite"/>
    </source>
</evidence>
<protein>
    <submittedName>
        <fullName evidence="2">Uncharacterized protein</fullName>
    </submittedName>
</protein>
<comment type="caution">
    <text evidence="2">The sequence shown here is derived from an EMBL/GenBank/DDBJ whole genome shotgun (WGS) entry which is preliminary data.</text>
</comment>